<keyword evidence="2" id="KW-0813">Transport</keyword>
<feature type="transmembrane region" description="Helical" evidence="3">
    <location>
        <begin position="129"/>
        <end position="150"/>
    </location>
</feature>
<reference evidence="5" key="1">
    <citation type="submission" date="2014-06" db="EMBL/GenBank/DDBJ databases">
        <authorList>
            <person name="Winans N.J."/>
            <person name="Newell P.D."/>
            <person name="Douglas A.E."/>
        </authorList>
    </citation>
    <scope>NUCLEOTIDE SEQUENCE [LARGE SCALE GENOMIC DNA]</scope>
    <source>
        <strain evidence="5">DmL_052</strain>
    </source>
</reference>
<sequence>MTFLLQKIYNTKNSRYYQAVLDIIEGLKLWRLAFSLGWFDIKLRYKGSVLGPVWITATSAAMIATMGLIYSSLFKMDLHQYLPFVALSTVLWQHGMATTLSDGCQCFLQADDTIHSIKLPFFLQALRTIIRNGIILSFNLVIPAIVFIYYNKNPGWIALETIPGLLLWLIDGLAICLFLGCICARYRDIPQIINSFIQIVFYITPIIWLPSQLKHRIVYLVYNPLYPIIDVVRGPLLGESVGLRIWMYALGYSIILWLFSGYVFIRARGRIAFWI</sequence>
<name>A0A251ZTA9_9PROT</name>
<comment type="caution">
    <text evidence="4">The sequence shown here is derived from an EMBL/GenBank/DDBJ whole genome shotgun (WGS) entry which is preliminary data.</text>
</comment>
<keyword evidence="3" id="KW-1133">Transmembrane helix</keyword>
<evidence type="ECO:0000313" key="5">
    <source>
        <dbReference type="Proteomes" id="UP000194946"/>
    </source>
</evidence>
<feature type="transmembrane region" description="Helical" evidence="3">
    <location>
        <begin position="53"/>
        <end position="73"/>
    </location>
</feature>
<dbReference type="EMBL" id="JOPB01000011">
    <property type="protein sequence ID" value="OUI77884.1"/>
    <property type="molecule type" value="Genomic_DNA"/>
</dbReference>
<gene>
    <name evidence="4" type="ORF">HK18_00565</name>
</gene>
<evidence type="ECO:0000256" key="3">
    <source>
        <dbReference type="SAM" id="Phobius"/>
    </source>
</evidence>
<proteinExistence type="inferred from homology"/>
<evidence type="ECO:0000256" key="1">
    <source>
        <dbReference type="ARBA" id="ARBA00007783"/>
    </source>
</evidence>
<keyword evidence="3" id="KW-0472">Membrane</keyword>
<dbReference type="GO" id="GO:0015920">
    <property type="term" value="P:lipopolysaccharide transport"/>
    <property type="evidence" value="ECO:0007669"/>
    <property type="project" value="TreeGrafter"/>
</dbReference>
<evidence type="ECO:0000313" key="4">
    <source>
        <dbReference type="EMBL" id="OUI77884.1"/>
    </source>
</evidence>
<dbReference type="AlphaFoldDB" id="A0A251ZTA9"/>
<accession>A0A251ZTA9</accession>
<keyword evidence="5" id="KW-1185">Reference proteome</keyword>
<feature type="transmembrane region" description="Helical" evidence="3">
    <location>
        <begin position="245"/>
        <end position="265"/>
    </location>
</feature>
<dbReference type="PANTHER" id="PTHR30413:SF10">
    <property type="entry name" value="CAPSULE POLYSACCHARIDE EXPORT INNER-MEMBRANE PROTEIN CTRC"/>
    <property type="match status" value="1"/>
</dbReference>
<protein>
    <submittedName>
        <fullName evidence="4">Sugar ABC transporter permease</fullName>
    </submittedName>
</protein>
<keyword evidence="3" id="KW-0812">Transmembrane</keyword>
<feature type="transmembrane region" description="Helical" evidence="3">
    <location>
        <begin position="156"/>
        <end position="180"/>
    </location>
</feature>
<comment type="similarity">
    <text evidence="1">Belongs to the ABC-2 integral membrane protein family.</text>
</comment>
<feature type="transmembrane region" description="Helical" evidence="3">
    <location>
        <begin position="192"/>
        <end position="210"/>
    </location>
</feature>
<organism evidence="4 5">
    <name type="scientific">Commensalibacter intestini</name>
    <dbReference type="NCBI Taxonomy" id="479936"/>
    <lineage>
        <taxon>Bacteria</taxon>
        <taxon>Pseudomonadati</taxon>
        <taxon>Pseudomonadota</taxon>
        <taxon>Alphaproteobacteria</taxon>
        <taxon>Acetobacterales</taxon>
        <taxon>Acetobacteraceae</taxon>
    </lineage>
</organism>
<dbReference type="PANTHER" id="PTHR30413">
    <property type="entry name" value="INNER MEMBRANE TRANSPORT PERMEASE"/>
    <property type="match status" value="1"/>
</dbReference>
<dbReference type="Proteomes" id="UP000194946">
    <property type="component" value="Unassembled WGS sequence"/>
</dbReference>
<evidence type="ECO:0000256" key="2">
    <source>
        <dbReference type="ARBA" id="ARBA00022448"/>
    </source>
</evidence>